<comment type="caution">
    <text evidence="6">The sequence shown here is derived from an EMBL/GenBank/DDBJ whole genome shotgun (WGS) entry which is preliminary data.</text>
</comment>
<dbReference type="PANTHER" id="PTHR41299">
    <property type="entry name" value="THIAMINE PYROPHOSPHOKINASE"/>
    <property type="match status" value="1"/>
</dbReference>
<protein>
    <submittedName>
        <fullName evidence="6">Thiamine pyrophosphokinase</fullName>
    </submittedName>
</protein>
<sequence>MKNLVIIGGKSPDSFPVWAGRYGTIIAADSGYDTAKRLGIVPDIVVGDFDSTSLSDELKAMGYKPCPRDKDDTDAALAIKESGGEYDLLGGGEGRLDHTLSLLATFRTLAPPSLWFMHADTIKLAVGRVEFSAPVDTDISIFALNESVVTTHGLKWDMDHAVLSQFFLSQSNRTASESVVIDADKPVFLRFFPSGYSAVHWKC</sequence>
<dbReference type="InterPro" id="IPR007371">
    <property type="entry name" value="TPK_catalytic"/>
</dbReference>
<reference evidence="6" key="1">
    <citation type="submission" date="2020-10" db="EMBL/GenBank/DDBJ databases">
        <authorList>
            <person name="Gilroy R."/>
        </authorList>
    </citation>
    <scope>NUCLEOTIDE SEQUENCE</scope>
    <source>
        <strain evidence="6">7293</strain>
    </source>
</reference>
<dbReference type="AlphaFoldDB" id="A0A9D9E0S0"/>
<dbReference type="Proteomes" id="UP000823615">
    <property type="component" value="Unassembled WGS sequence"/>
</dbReference>
<evidence type="ECO:0000256" key="2">
    <source>
        <dbReference type="ARBA" id="ARBA00022741"/>
    </source>
</evidence>
<dbReference type="InterPro" id="IPR036371">
    <property type="entry name" value="TPK_B1-bd_sf"/>
</dbReference>
<dbReference type="PANTHER" id="PTHR41299:SF1">
    <property type="entry name" value="THIAMINE PYROPHOSPHOKINASE"/>
    <property type="match status" value="1"/>
</dbReference>
<evidence type="ECO:0000259" key="5">
    <source>
        <dbReference type="SMART" id="SM00983"/>
    </source>
</evidence>
<dbReference type="SUPFAM" id="SSF63999">
    <property type="entry name" value="Thiamin pyrophosphokinase, catalytic domain"/>
    <property type="match status" value="1"/>
</dbReference>
<dbReference type="Pfam" id="PF04265">
    <property type="entry name" value="TPK_B1_binding"/>
    <property type="match status" value="1"/>
</dbReference>
<dbReference type="InterPro" id="IPR053149">
    <property type="entry name" value="TPK"/>
</dbReference>
<dbReference type="InterPro" id="IPR036759">
    <property type="entry name" value="TPK_catalytic_sf"/>
</dbReference>
<dbReference type="InterPro" id="IPR006282">
    <property type="entry name" value="Thi_PPkinase"/>
</dbReference>
<dbReference type="InterPro" id="IPR007373">
    <property type="entry name" value="Thiamin_PyroPKinase_B1-bd"/>
</dbReference>
<dbReference type="Pfam" id="PF04263">
    <property type="entry name" value="TPK_catalytic"/>
    <property type="match status" value="1"/>
</dbReference>
<dbReference type="GO" id="GO:0030975">
    <property type="term" value="F:thiamine binding"/>
    <property type="evidence" value="ECO:0007669"/>
    <property type="project" value="InterPro"/>
</dbReference>
<keyword evidence="3" id="KW-0418">Kinase</keyword>
<evidence type="ECO:0000256" key="1">
    <source>
        <dbReference type="ARBA" id="ARBA00022679"/>
    </source>
</evidence>
<accession>A0A9D9E0S0</accession>
<dbReference type="GO" id="GO:0009229">
    <property type="term" value="P:thiamine diphosphate biosynthetic process"/>
    <property type="evidence" value="ECO:0007669"/>
    <property type="project" value="InterPro"/>
</dbReference>
<dbReference type="CDD" id="cd07995">
    <property type="entry name" value="TPK"/>
    <property type="match status" value="1"/>
</dbReference>
<evidence type="ECO:0000256" key="3">
    <source>
        <dbReference type="ARBA" id="ARBA00022777"/>
    </source>
</evidence>
<dbReference type="GO" id="GO:0004788">
    <property type="term" value="F:thiamine diphosphokinase activity"/>
    <property type="evidence" value="ECO:0007669"/>
    <property type="project" value="InterPro"/>
</dbReference>
<dbReference type="GO" id="GO:0006772">
    <property type="term" value="P:thiamine metabolic process"/>
    <property type="evidence" value="ECO:0007669"/>
    <property type="project" value="InterPro"/>
</dbReference>
<proteinExistence type="predicted"/>
<dbReference type="SMART" id="SM00983">
    <property type="entry name" value="TPK_B1_binding"/>
    <property type="match status" value="1"/>
</dbReference>
<dbReference type="GO" id="GO:0005524">
    <property type="term" value="F:ATP binding"/>
    <property type="evidence" value="ECO:0007669"/>
    <property type="project" value="UniProtKB-KW"/>
</dbReference>
<evidence type="ECO:0000256" key="4">
    <source>
        <dbReference type="ARBA" id="ARBA00022840"/>
    </source>
</evidence>
<dbReference type="Gene3D" id="3.40.50.10240">
    <property type="entry name" value="Thiamin pyrophosphokinase, catalytic domain"/>
    <property type="match status" value="1"/>
</dbReference>
<name>A0A9D9E0S0_9SPIO</name>
<reference evidence="6" key="2">
    <citation type="journal article" date="2021" name="PeerJ">
        <title>Extensive microbial diversity within the chicken gut microbiome revealed by metagenomics and culture.</title>
        <authorList>
            <person name="Gilroy R."/>
            <person name="Ravi A."/>
            <person name="Getino M."/>
            <person name="Pursley I."/>
            <person name="Horton D.L."/>
            <person name="Alikhan N.F."/>
            <person name="Baker D."/>
            <person name="Gharbi K."/>
            <person name="Hall N."/>
            <person name="Watson M."/>
            <person name="Adriaenssens E.M."/>
            <person name="Foster-Nyarko E."/>
            <person name="Jarju S."/>
            <person name="Secka A."/>
            <person name="Antonio M."/>
            <person name="Oren A."/>
            <person name="Chaudhuri R.R."/>
            <person name="La Ragione R."/>
            <person name="Hildebrand F."/>
            <person name="Pallen M.J."/>
        </authorList>
    </citation>
    <scope>NUCLEOTIDE SEQUENCE</scope>
    <source>
        <strain evidence="6">7293</strain>
    </source>
</reference>
<gene>
    <name evidence="6" type="ORF">IAA97_03790</name>
</gene>
<keyword evidence="1" id="KW-0808">Transferase</keyword>
<organism evidence="6 7">
    <name type="scientific">Candidatus Ornithospirochaeta stercoripullorum</name>
    <dbReference type="NCBI Taxonomy" id="2840899"/>
    <lineage>
        <taxon>Bacteria</taxon>
        <taxon>Pseudomonadati</taxon>
        <taxon>Spirochaetota</taxon>
        <taxon>Spirochaetia</taxon>
        <taxon>Spirochaetales</taxon>
        <taxon>Spirochaetaceae</taxon>
        <taxon>Spirochaetaceae incertae sedis</taxon>
        <taxon>Candidatus Ornithospirochaeta</taxon>
    </lineage>
</organism>
<dbReference type="SUPFAM" id="SSF63862">
    <property type="entry name" value="Thiamin pyrophosphokinase, substrate-binding domain"/>
    <property type="match status" value="1"/>
</dbReference>
<keyword evidence="2" id="KW-0547">Nucleotide-binding</keyword>
<evidence type="ECO:0000313" key="6">
    <source>
        <dbReference type="EMBL" id="MBO8436081.1"/>
    </source>
</evidence>
<dbReference type="GO" id="GO:0016301">
    <property type="term" value="F:kinase activity"/>
    <property type="evidence" value="ECO:0007669"/>
    <property type="project" value="UniProtKB-KW"/>
</dbReference>
<evidence type="ECO:0000313" key="7">
    <source>
        <dbReference type="Proteomes" id="UP000823615"/>
    </source>
</evidence>
<feature type="domain" description="Thiamin pyrophosphokinase thiamin-binding" evidence="5">
    <location>
        <begin position="127"/>
        <end position="187"/>
    </location>
</feature>
<dbReference type="EMBL" id="JADIMT010000051">
    <property type="protein sequence ID" value="MBO8436081.1"/>
    <property type="molecule type" value="Genomic_DNA"/>
</dbReference>
<keyword evidence="4" id="KW-0067">ATP-binding</keyword>